<organism evidence="1 2">
    <name type="scientific">Magallana gigas</name>
    <name type="common">Pacific oyster</name>
    <name type="synonym">Crassostrea gigas</name>
    <dbReference type="NCBI Taxonomy" id="29159"/>
    <lineage>
        <taxon>Eukaryota</taxon>
        <taxon>Metazoa</taxon>
        <taxon>Spiralia</taxon>
        <taxon>Lophotrochozoa</taxon>
        <taxon>Mollusca</taxon>
        <taxon>Bivalvia</taxon>
        <taxon>Autobranchia</taxon>
        <taxon>Pteriomorphia</taxon>
        <taxon>Ostreida</taxon>
        <taxon>Ostreoidea</taxon>
        <taxon>Ostreidae</taxon>
        <taxon>Magallana</taxon>
    </lineage>
</organism>
<dbReference type="AlphaFoldDB" id="A0A8W8KA53"/>
<dbReference type="EnsemblMetazoa" id="G22756.1">
    <property type="protein sequence ID" value="G22756.1:cds"/>
    <property type="gene ID" value="G22756"/>
</dbReference>
<evidence type="ECO:0000313" key="1">
    <source>
        <dbReference type="EnsemblMetazoa" id="G22756.1:cds"/>
    </source>
</evidence>
<keyword evidence="2" id="KW-1185">Reference proteome</keyword>
<sequence>MVLCLNKYTLEVRGSLREYVIREVNSSSDGWSVLSTRSVPLKYCLYYNSASRNSRQCINRSKMAKNDEEGVSKHAKLLSEFKAEESVSEIVPVNPFESWVAPVAAQKVTLYNDSGEWVREITVGFKIQCFGVFDRKNFILSDYSAKCIYKLSCEGELTKLISTSPFSPNGIRVFPNDLGFVVCMVGTSGGKIVRYTHDGKSRTKTYQKDERGHPLFKFPRRVVNNMNEDLIVVDIMFKSVICVDKDGNLRWVYKGSLESRKNGIEFDPWDLDTNSKEEIIISNTKPNTVDVLSKDGSFLMYLVTKLDGISRPLGICVDSEGKLWVGQASGKVCIFNYLNEG</sequence>
<dbReference type="Gene3D" id="2.120.10.30">
    <property type="entry name" value="TolB, C-terminal domain"/>
    <property type="match status" value="1"/>
</dbReference>
<protein>
    <recommendedName>
        <fullName evidence="3">Tripartite motif-containing protein 2</fullName>
    </recommendedName>
</protein>
<dbReference type="InterPro" id="IPR011042">
    <property type="entry name" value="6-blade_b-propeller_TolB-like"/>
</dbReference>
<accession>A0A8W8KA53</accession>
<proteinExistence type="predicted"/>
<name>A0A8W8KA53_MAGGI</name>
<dbReference type="SUPFAM" id="SSF63829">
    <property type="entry name" value="Calcium-dependent phosphotriesterase"/>
    <property type="match status" value="1"/>
</dbReference>
<reference evidence="1" key="1">
    <citation type="submission" date="2022-08" db="UniProtKB">
        <authorList>
            <consortium name="EnsemblMetazoa"/>
        </authorList>
    </citation>
    <scope>IDENTIFICATION</scope>
    <source>
        <strain evidence="1">05x7-T-G4-1.051#20</strain>
    </source>
</reference>
<evidence type="ECO:0008006" key="3">
    <source>
        <dbReference type="Google" id="ProtNLM"/>
    </source>
</evidence>
<evidence type="ECO:0000313" key="2">
    <source>
        <dbReference type="Proteomes" id="UP000005408"/>
    </source>
</evidence>
<dbReference type="Proteomes" id="UP000005408">
    <property type="component" value="Unassembled WGS sequence"/>
</dbReference>